<dbReference type="AlphaFoldDB" id="A0A250XLF9"/>
<keyword evidence="3" id="KW-1185">Reference proteome</keyword>
<comment type="caution">
    <text evidence="2">The sequence shown here is derived from an EMBL/GenBank/DDBJ whole genome shotgun (WGS) entry which is preliminary data.</text>
</comment>
<gene>
    <name evidence="2" type="ORF">CEUSTIGMA_g11044.t1</name>
</gene>
<dbReference type="Proteomes" id="UP000232323">
    <property type="component" value="Unassembled WGS sequence"/>
</dbReference>
<feature type="transmembrane region" description="Helical" evidence="1">
    <location>
        <begin position="162"/>
        <end position="183"/>
    </location>
</feature>
<feature type="transmembrane region" description="Helical" evidence="1">
    <location>
        <begin position="189"/>
        <end position="211"/>
    </location>
</feature>
<keyword evidence="1" id="KW-0472">Membrane</keyword>
<protein>
    <submittedName>
        <fullName evidence="2">Uncharacterized protein</fullName>
    </submittedName>
</protein>
<dbReference type="OrthoDB" id="539881at2759"/>
<evidence type="ECO:0000313" key="2">
    <source>
        <dbReference type="EMBL" id="GAX83620.1"/>
    </source>
</evidence>
<name>A0A250XLF9_9CHLO</name>
<proteinExistence type="predicted"/>
<organism evidence="2 3">
    <name type="scientific">Chlamydomonas eustigma</name>
    <dbReference type="NCBI Taxonomy" id="1157962"/>
    <lineage>
        <taxon>Eukaryota</taxon>
        <taxon>Viridiplantae</taxon>
        <taxon>Chlorophyta</taxon>
        <taxon>core chlorophytes</taxon>
        <taxon>Chlorophyceae</taxon>
        <taxon>CS clade</taxon>
        <taxon>Chlamydomonadales</taxon>
        <taxon>Chlamydomonadaceae</taxon>
        <taxon>Chlamydomonas</taxon>
    </lineage>
</organism>
<reference evidence="2 3" key="1">
    <citation type="submission" date="2017-08" db="EMBL/GenBank/DDBJ databases">
        <title>Acidophilic green algal genome provides insights into adaptation to an acidic environment.</title>
        <authorList>
            <person name="Hirooka S."/>
            <person name="Hirose Y."/>
            <person name="Kanesaki Y."/>
            <person name="Higuchi S."/>
            <person name="Fujiwara T."/>
            <person name="Onuma R."/>
            <person name="Era A."/>
            <person name="Ohbayashi R."/>
            <person name="Uzuka A."/>
            <person name="Nozaki H."/>
            <person name="Yoshikawa H."/>
            <person name="Miyagishima S.Y."/>
        </authorList>
    </citation>
    <scope>NUCLEOTIDE SEQUENCE [LARGE SCALE GENOMIC DNA]</scope>
    <source>
        <strain evidence="2 3">NIES-2499</strain>
    </source>
</reference>
<evidence type="ECO:0000313" key="3">
    <source>
        <dbReference type="Proteomes" id="UP000232323"/>
    </source>
</evidence>
<keyword evidence="1" id="KW-1133">Transmembrane helix</keyword>
<sequence>MRHDVINTVHKSEDQPNPIIAAWVSSGPHFQDISYLKAASLSNQYLVREESSSLSKHFLSKEFIEAERGTKFNTQSINTSQVASSSKPSFACIKPYKSGLEHCKQVVLKYYLELVQTQAIRQREQAAVEEVMDKPKGLTSLFVLFCPSLDLLDDLAALLARCFVKVSPTVASLSWILVLPMLWAVRHLLIHGHIALGVSIATFSIFILMLAEHVATASAIHAAKISLGTPDRRKTQHIVSSSSPRAMAYYLSPVGQSGHKDVANATAAGVNSASSSKASSSKPAGKPEVDPVLKAVRQSVIKLEGELYGNEVTEGLLPLEALPSRVQKICEDLGIPAVKHGAAMSEVLKALQRAEAEVGI</sequence>
<accession>A0A250XLF9</accession>
<keyword evidence="1" id="KW-0812">Transmembrane</keyword>
<evidence type="ECO:0000256" key="1">
    <source>
        <dbReference type="SAM" id="Phobius"/>
    </source>
</evidence>
<dbReference type="EMBL" id="BEGY01000103">
    <property type="protein sequence ID" value="GAX83620.1"/>
    <property type="molecule type" value="Genomic_DNA"/>
</dbReference>